<dbReference type="NCBIfam" id="NF006916">
    <property type="entry name" value="PRK09407.1"/>
    <property type="match status" value="1"/>
</dbReference>
<feature type="domain" description="Aldehyde dehydrogenase" evidence="5">
    <location>
        <begin position="48"/>
        <end position="502"/>
    </location>
</feature>
<evidence type="ECO:0000313" key="7">
    <source>
        <dbReference type="Proteomes" id="UP001501326"/>
    </source>
</evidence>
<accession>A0ABN3UPP9</accession>
<feature type="active site" evidence="2">
    <location>
        <position position="275"/>
    </location>
</feature>
<dbReference type="InterPro" id="IPR016162">
    <property type="entry name" value="Ald_DH_N"/>
</dbReference>
<reference evidence="6 7" key="1">
    <citation type="journal article" date="2019" name="Int. J. Syst. Evol. Microbiol.">
        <title>The Global Catalogue of Microorganisms (GCM) 10K type strain sequencing project: providing services to taxonomists for standard genome sequencing and annotation.</title>
        <authorList>
            <consortium name="The Broad Institute Genomics Platform"/>
            <consortium name="The Broad Institute Genome Sequencing Center for Infectious Disease"/>
            <person name="Wu L."/>
            <person name="Ma J."/>
        </authorList>
    </citation>
    <scope>NUCLEOTIDE SEQUENCE [LARGE SCALE GENOMIC DNA]</scope>
    <source>
        <strain evidence="6 7">JCM 16378</strain>
    </source>
</reference>
<evidence type="ECO:0000259" key="5">
    <source>
        <dbReference type="Pfam" id="PF00171"/>
    </source>
</evidence>
<organism evidence="6 7">
    <name type="scientific">Pedococcus aerophilus</name>
    <dbReference type="NCBI Taxonomy" id="436356"/>
    <lineage>
        <taxon>Bacteria</taxon>
        <taxon>Bacillati</taxon>
        <taxon>Actinomycetota</taxon>
        <taxon>Actinomycetes</taxon>
        <taxon>Micrococcales</taxon>
        <taxon>Intrasporangiaceae</taxon>
        <taxon>Pedococcus</taxon>
    </lineage>
</organism>
<comment type="similarity">
    <text evidence="3">Belongs to the aldehyde dehydrogenase family.</text>
</comment>
<keyword evidence="7" id="KW-1185">Reference proteome</keyword>
<keyword evidence="1 3" id="KW-0560">Oxidoreductase</keyword>
<evidence type="ECO:0000313" key="6">
    <source>
        <dbReference type="EMBL" id="GAA2736945.1"/>
    </source>
</evidence>
<dbReference type="InterPro" id="IPR016163">
    <property type="entry name" value="Ald_DH_C"/>
</dbReference>
<dbReference type="Proteomes" id="UP001501326">
    <property type="component" value="Unassembled WGS sequence"/>
</dbReference>
<dbReference type="Pfam" id="PF00171">
    <property type="entry name" value="Aldedh"/>
    <property type="match status" value="1"/>
</dbReference>
<protein>
    <submittedName>
        <fullName evidence="6">Succinic semialdehyde dehydrogenase</fullName>
    </submittedName>
</protein>
<evidence type="ECO:0000256" key="3">
    <source>
        <dbReference type="RuleBase" id="RU003345"/>
    </source>
</evidence>
<evidence type="ECO:0000256" key="2">
    <source>
        <dbReference type="PROSITE-ProRule" id="PRU10007"/>
    </source>
</evidence>
<evidence type="ECO:0000256" key="4">
    <source>
        <dbReference type="SAM" id="MobiDB-lite"/>
    </source>
</evidence>
<dbReference type="InterPro" id="IPR016161">
    <property type="entry name" value="Ald_DH/histidinol_DH"/>
</dbReference>
<dbReference type="InterPro" id="IPR015590">
    <property type="entry name" value="Aldehyde_DH_dom"/>
</dbReference>
<dbReference type="Gene3D" id="3.40.309.10">
    <property type="entry name" value="Aldehyde Dehydrogenase, Chain A, domain 2"/>
    <property type="match status" value="1"/>
</dbReference>
<feature type="region of interest" description="Disordered" evidence="4">
    <location>
        <begin position="1"/>
        <end position="21"/>
    </location>
</feature>
<comment type="caution">
    <text evidence="6">The sequence shown here is derived from an EMBL/GenBank/DDBJ whole genome shotgun (WGS) entry which is preliminary data.</text>
</comment>
<dbReference type="CDD" id="cd07101">
    <property type="entry name" value="ALDH_SSADH2_GabD2"/>
    <property type="match status" value="1"/>
</dbReference>
<proteinExistence type="inferred from homology"/>
<evidence type="ECO:0000256" key="1">
    <source>
        <dbReference type="ARBA" id="ARBA00023002"/>
    </source>
</evidence>
<dbReference type="PROSITE" id="PS00687">
    <property type="entry name" value="ALDEHYDE_DEHYDR_GLU"/>
    <property type="match status" value="1"/>
</dbReference>
<dbReference type="Gene3D" id="3.40.605.10">
    <property type="entry name" value="Aldehyde Dehydrogenase, Chain A, domain 1"/>
    <property type="match status" value="1"/>
</dbReference>
<name>A0ABN3UPP9_9MICO</name>
<gene>
    <name evidence="6" type="ORF">GCM10009867_22570</name>
</gene>
<dbReference type="PANTHER" id="PTHR11699">
    <property type="entry name" value="ALDEHYDE DEHYDROGENASE-RELATED"/>
    <property type="match status" value="1"/>
</dbReference>
<dbReference type="InterPro" id="IPR029510">
    <property type="entry name" value="Ald_DH_CS_GLU"/>
</dbReference>
<sequence>MGRTYAAPMAPDLIADPETDPTATYAVDPALVRRLARRVVAAPRAEHHVSHTPMTGAPLASLPLSTREDVAVAVDAARAAQRAWSRTPMEVRERIMLRFHDLVLDRQVELLDVVQLESGKTRGQAFEEVADVALVARHYGRSAAAYLRPWRRAGLFPVLTQTTEHHHPRGVVGIVSPWNYPLSLAITDAIPAIMAGNAVVLRPDLQASLTALRVVQLLTEAGLPESVLQVVLGDGANVGQAVVDLADYVCFTGSTATGRSVAVSVAGRLAGYSLELGGKNAMYVADDADLDKAVAGAVRACFSSAGQLCISVERLIVHDSIADEFTTRFVEAVGAMTLGPALEFGTDMGSLVSQAQLDRVTAHVDDARAKGARVLTGGRARPDLGPFFHEPTVLTGVTAAMDVRDDETFGPVVSIYRVHSDDEAIRLANDTDYGLNASVWTRDVARGRRIGTAIAVGTVNVNEGYAAAWGSVAAPMGGMKQSGVGRRHGAEGILKYTESQNVTAQYLLPIAPSLGLSEEGYARVMTAALRTLKAVGRR</sequence>
<dbReference type="EMBL" id="BAAARN010000002">
    <property type="protein sequence ID" value="GAA2736945.1"/>
    <property type="molecule type" value="Genomic_DNA"/>
</dbReference>
<dbReference type="SUPFAM" id="SSF53720">
    <property type="entry name" value="ALDH-like"/>
    <property type="match status" value="1"/>
</dbReference>